<evidence type="ECO:0000256" key="1">
    <source>
        <dbReference type="SAM" id="MobiDB-lite"/>
    </source>
</evidence>
<protein>
    <submittedName>
        <fullName evidence="7">Uncharacterized protein</fullName>
    </submittedName>
</protein>
<feature type="region of interest" description="Disordered" evidence="1">
    <location>
        <begin position="72"/>
        <end position="91"/>
    </location>
</feature>
<accession>A0A818J2Q4</accession>
<keyword evidence="2" id="KW-0812">Transmembrane</keyword>
<dbReference type="EMBL" id="CAJNOU010001148">
    <property type="protein sequence ID" value="CAF1159704.1"/>
    <property type="molecule type" value="Genomic_DNA"/>
</dbReference>
<dbReference type="Proteomes" id="UP000663854">
    <property type="component" value="Unassembled WGS sequence"/>
</dbReference>
<dbReference type="EMBL" id="CAJNOL010002083">
    <property type="protein sequence ID" value="CAF1459461.1"/>
    <property type="molecule type" value="Genomic_DNA"/>
</dbReference>
<keyword evidence="2" id="KW-1133">Transmembrane helix</keyword>
<dbReference type="Proteomes" id="UP000663874">
    <property type="component" value="Unassembled WGS sequence"/>
</dbReference>
<evidence type="ECO:0000313" key="10">
    <source>
        <dbReference type="Proteomes" id="UP000663870"/>
    </source>
</evidence>
<reference evidence="7" key="1">
    <citation type="submission" date="2021-02" db="EMBL/GenBank/DDBJ databases">
        <authorList>
            <person name="Nowell W R."/>
        </authorList>
    </citation>
    <scope>NUCLEOTIDE SEQUENCE</scope>
</reference>
<dbReference type="OrthoDB" id="10060070at2759"/>
<dbReference type="EMBL" id="CAJOAX010000189">
    <property type="protein sequence ID" value="CAF3534616.1"/>
    <property type="molecule type" value="Genomic_DNA"/>
</dbReference>
<keyword evidence="10" id="KW-1185">Reference proteome</keyword>
<comment type="caution">
    <text evidence="7">The sequence shown here is derived from an EMBL/GenBank/DDBJ whole genome shotgun (WGS) entry which is preliminary data.</text>
</comment>
<evidence type="ECO:0000313" key="6">
    <source>
        <dbReference type="EMBL" id="CAF1459461.1"/>
    </source>
</evidence>
<sequence length="91" mass="10143">MIIVNNSLLLKNTTIESIHSTIEFHDTSSVSTIITIIILSFLSISGWIFMSYALFGRSEAYRTKPDDQYGISHSTNNLDGSNPNDFIADLD</sequence>
<dbReference type="EMBL" id="CAJNOO010001126">
    <property type="protein sequence ID" value="CAF1101097.1"/>
    <property type="molecule type" value="Genomic_DNA"/>
</dbReference>
<dbReference type="Proteomes" id="UP000663889">
    <property type="component" value="Unassembled WGS sequence"/>
</dbReference>
<evidence type="ECO:0000313" key="4">
    <source>
        <dbReference type="EMBL" id="CAF1159704.1"/>
    </source>
</evidence>
<gene>
    <name evidence="8" type="ORF">FNK824_LOCUS30769</name>
    <name evidence="6" type="ORF">JXQ802_LOCUS38081</name>
    <name evidence="7" type="ORF">OTI717_LOCUS3492</name>
    <name evidence="5" type="ORF">PYM288_LOCUS24413</name>
    <name evidence="3" type="ORF">RFH988_LOCUS19321</name>
    <name evidence="4" type="ORF">SEV965_LOCUS18905</name>
</gene>
<keyword evidence="2" id="KW-0472">Membrane</keyword>
<evidence type="ECO:0000313" key="7">
    <source>
        <dbReference type="EMBL" id="CAF3534616.1"/>
    </source>
</evidence>
<dbReference type="Proteomes" id="UP000663823">
    <property type="component" value="Unassembled WGS sequence"/>
</dbReference>
<evidence type="ECO:0000313" key="3">
    <source>
        <dbReference type="EMBL" id="CAF1101097.1"/>
    </source>
</evidence>
<feature type="compositionally biased region" description="Polar residues" evidence="1">
    <location>
        <begin position="72"/>
        <end position="84"/>
    </location>
</feature>
<evidence type="ECO:0000313" key="9">
    <source>
        <dbReference type="Proteomes" id="UP000663823"/>
    </source>
</evidence>
<evidence type="ECO:0000313" key="8">
    <source>
        <dbReference type="EMBL" id="CAF4088658.1"/>
    </source>
</evidence>
<dbReference type="EMBL" id="CAJOBE010009600">
    <property type="protein sequence ID" value="CAF4088658.1"/>
    <property type="molecule type" value="Genomic_DNA"/>
</dbReference>
<dbReference type="AlphaFoldDB" id="A0A818J2Q4"/>
<dbReference type="EMBL" id="CAJNOH010001225">
    <property type="protein sequence ID" value="CAF1192302.1"/>
    <property type="molecule type" value="Genomic_DNA"/>
</dbReference>
<organism evidence="7 9">
    <name type="scientific">Rotaria sordida</name>
    <dbReference type="NCBI Taxonomy" id="392033"/>
    <lineage>
        <taxon>Eukaryota</taxon>
        <taxon>Metazoa</taxon>
        <taxon>Spiralia</taxon>
        <taxon>Gnathifera</taxon>
        <taxon>Rotifera</taxon>
        <taxon>Eurotatoria</taxon>
        <taxon>Bdelloidea</taxon>
        <taxon>Philodinida</taxon>
        <taxon>Philodinidae</taxon>
        <taxon>Rotaria</taxon>
    </lineage>
</organism>
<evidence type="ECO:0000256" key="2">
    <source>
        <dbReference type="SAM" id="Phobius"/>
    </source>
</evidence>
<feature type="transmembrane region" description="Helical" evidence="2">
    <location>
        <begin position="33"/>
        <end position="55"/>
    </location>
</feature>
<evidence type="ECO:0000313" key="5">
    <source>
        <dbReference type="EMBL" id="CAF1192302.1"/>
    </source>
</evidence>
<dbReference type="Proteomes" id="UP000663870">
    <property type="component" value="Unassembled WGS sequence"/>
</dbReference>
<dbReference type="Proteomes" id="UP000663882">
    <property type="component" value="Unassembled WGS sequence"/>
</dbReference>
<proteinExistence type="predicted"/>
<name>A0A818J2Q4_9BILA</name>